<dbReference type="EMBL" id="CP053840">
    <property type="protein sequence ID" value="QKF66630.1"/>
    <property type="molecule type" value="Genomic_DNA"/>
</dbReference>
<gene>
    <name evidence="1" type="ORF">AVENP_1075</name>
</gene>
<dbReference type="Gene3D" id="3.90.1200.10">
    <property type="match status" value="1"/>
</dbReference>
<dbReference type="SUPFAM" id="SSF56112">
    <property type="entry name" value="Protein kinase-like (PK-like)"/>
    <property type="match status" value="1"/>
</dbReference>
<reference evidence="1 2" key="1">
    <citation type="submission" date="2020-05" db="EMBL/GenBank/DDBJ databases">
        <title>Complete genome sequencing of Campylobacter and Arcobacter type strains.</title>
        <authorList>
            <person name="Miller W.G."/>
            <person name="Yee E."/>
        </authorList>
    </citation>
    <scope>NUCLEOTIDE SEQUENCE [LARGE SCALE GENOMIC DNA]</scope>
    <source>
        <strain evidence="1 2">LMG 26156</strain>
    </source>
</reference>
<dbReference type="PANTHER" id="PTHR22603">
    <property type="entry name" value="CHOLINE/ETHANOALAMINE KINASE"/>
    <property type="match status" value="1"/>
</dbReference>
<proteinExistence type="predicted"/>
<evidence type="ECO:0000313" key="1">
    <source>
        <dbReference type="EMBL" id="QKF66630.1"/>
    </source>
</evidence>
<keyword evidence="2" id="KW-1185">Reference proteome</keyword>
<dbReference type="GO" id="GO:0004305">
    <property type="term" value="F:ethanolamine kinase activity"/>
    <property type="evidence" value="ECO:0007669"/>
    <property type="project" value="TreeGrafter"/>
</dbReference>
<dbReference type="AlphaFoldDB" id="A0AAE7B9Y9"/>
<protein>
    <submittedName>
        <fullName evidence="1">Choline kinase</fullName>
    </submittedName>
</protein>
<accession>A0AAE7B9Y9</accession>
<evidence type="ECO:0000313" key="2">
    <source>
        <dbReference type="Proteomes" id="UP000503482"/>
    </source>
</evidence>
<dbReference type="Gene3D" id="3.30.200.20">
    <property type="entry name" value="Phosphorylase Kinase, domain 1"/>
    <property type="match status" value="1"/>
</dbReference>
<dbReference type="KEGG" id="avp:AVENP_1075"/>
<dbReference type="CDD" id="cd05151">
    <property type="entry name" value="ChoK-like"/>
    <property type="match status" value="1"/>
</dbReference>
<keyword evidence="1" id="KW-0418">Kinase</keyword>
<name>A0AAE7B9Y9_9BACT</name>
<dbReference type="Proteomes" id="UP000503482">
    <property type="component" value="Chromosome"/>
</dbReference>
<sequence length="248" mass="29647">MNLESLKSYNIFKEELLSLELLKSQGFNNISYLLKTSSNSYVIRVFKSNESVNISREFEYEIQKKAHKKNIASKPIFLNENFMIYEYEKGIHKTKLSTNELKNLVSKIKKFHNFKVKTKAYDLSFDLKNYSKKLSNQKSKKLIRKCHKSIKVLKNYKFEPVLTHHDLNPKNIIFNKKGFKIIDWEYAGTNDRFFDLACVCVEFNLNKNEEKILLNNYFQTKKSYHKIKLKHFKIIYDSFCKLWFEANL</sequence>
<dbReference type="PANTHER" id="PTHR22603:SF66">
    <property type="entry name" value="ETHANOLAMINE KINASE"/>
    <property type="match status" value="1"/>
</dbReference>
<dbReference type="InterPro" id="IPR011009">
    <property type="entry name" value="Kinase-like_dom_sf"/>
</dbReference>
<keyword evidence="1" id="KW-0808">Transferase</keyword>
<dbReference type="Pfam" id="PF01633">
    <property type="entry name" value="Choline_kinase"/>
    <property type="match status" value="1"/>
</dbReference>
<dbReference type="GO" id="GO:0005737">
    <property type="term" value="C:cytoplasm"/>
    <property type="evidence" value="ECO:0007669"/>
    <property type="project" value="TreeGrafter"/>
</dbReference>
<organism evidence="1 2">
    <name type="scientific">Arcobacter venerupis</name>
    <dbReference type="NCBI Taxonomy" id="1054033"/>
    <lineage>
        <taxon>Bacteria</taxon>
        <taxon>Pseudomonadati</taxon>
        <taxon>Campylobacterota</taxon>
        <taxon>Epsilonproteobacteria</taxon>
        <taxon>Campylobacterales</taxon>
        <taxon>Arcobacteraceae</taxon>
        <taxon>Arcobacter</taxon>
    </lineage>
</organism>
<dbReference type="RefSeq" id="WP_128358916.1">
    <property type="nucleotide sequence ID" value="NZ_CP053840.1"/>
</dbReference>
<dbReference type="GO" id="GO:0006646">
    <property type="term" value="P:phosphatidylethanolamine biosynthetic process"/>
    <property type="evidence" value="ECO:0007669"/>
    <property type="project" value="TreeGrafter"/>
</dbReference>